<evidence type="ECO:0000256" key="7">
    <source>
        <dbReference type="ARBA" id="ARBA00016544"/>
    </source>
</evidence>
<dbReference type="InterPro" id="IPR050499">
    <property type="entry name" value="PEP-utilizing_PTS_enzyme"/>
</dbReference>
<dbReference type="InterPro" id="IPR006318">
    <property type="entry name" value="PTS_EI-like"/>
</dbReference>
<comment type="cofactor">
    <cofactor evidence="2 17 20">
        <name>Mg(2+)</name>
        <dbReference type="ChEBI" id="CHEBI:18420"/>
    </cofactor>
</comment>
<dbReference type="GO" id="GO:0009401">
    <property type="term" value="P:phosphoenolpyruvate-dependent sugar phosphotransferase system"/>
    <property type="evidence" value="ECO:0007669"/>
    <property type="project" value="UniProtKB-KW"/>
</dbReference>
<feature type="domain" description="PEP-utilising enzyme mobile" evidence="22">
    <location>
        <begin position="150"/>
        <end position="223"/>
    </location>
</feature>
<dbReference type="Proteomes" id="UP000563151">
    <property type="component" value="Unassembled WGS sequence"/>
</dbReference>
<dbReference type="PANTHER" id="PTHR46244">
    <property type="entry name" value="PHOSPHOENOLPYRUVATE-PROTEIN PHOSPHOTRANSFERASE"/>
    <property type="match status" value="1"/>
</dbReference>
<dbReference type="InterPro" id="IPR008279">
    <property type="entry name" value="PEP-util_enz_mobile_dom"/>
</dbReference>
<evidence type="ECO:0000256" key="13">
    <source>
        <dbReference type="ARBA" id="ARBA00022723"/>
    </source>
</evidence>
<comment type="similarity">
    <text evidence="5 17">Belongs to the PEP-utilizing enzyme family.</text>
</comment>
<evidence type="ECO:0000256" key="20">
    <source>
        <dbReference type="PIRSR" id="PIRSR000732-3"/>
    </source>
</evidence>
<dbReference type="InterPro" id="IPR036618">
    <property type="entry name" value="PtsI_HPr-bd_sf"/>
</dbReference>
<dbReference type="GO" id="GO:0008965">
    <property type="term" value="F:phosphoenolpyruvate-protein phosphotransferase activity"/>
    <property type="evidence" value="ECO:0007669"/>
    <property type="project" value="UniProtKB-EC"/>
</dbReference>
<dbReference type="PROSITE" id="PS00370">
    <property type="entry name" value="PEP_ENZYMES_PHOS_SITE"/>
    <property type="match status" value="1"/>
</dbReference>
<dbReference type="InterPro" id="IPR040442">
    <property type="entry name" value="Pyrv_kinase-like_dom_sf"/>
</dbReference>
<keyword evidence="26" id="KW-1185">Reference proteome</keyword>
<evidence type="ECO:0000256" key="14">
    <source>
        <dbReference type="ARBA" id="ARBA00022777"/>
    </source>
</evidence>
<dbReference type="Gene3D" id="3.50.30.10">
    <property type="entry name" value="Phosphohistidine domain"/>
    <property type="match status" value="1"/>
</dbReference>
<dbReference type="InterPro" id="IPR018274">
    <property type="entry name" value="PEP_util_AS"/>
</dbReference>
<name>A0A923J174_CLOTT</name>
<feature type="binding site" evidence="20">
    <location>
        <position position="453"/>
    </location>
    <ligand>
        <name>Mg(2+)</name>
        <dbReference type="ChEBI" id="CHEBI:18420"/>
    </ligand>
</feature>
<feature type="domain" description="PEP-utilising enzyme C-terminal" evidence="23">
    <location>
        <begin position="253"/>
        <end position="539"/>
    </location>
</feature>
<evidence type="ECO:0000256" key="8">
    <source>
        <dbReference type="ARBA" id="ARBA00022448"/>
    </source>
</evidence>
<evidence type="ECO:0000259" key="22">
    <source>
        <dbReference type="Pfam" id="PF00391"/>
    </source>
</evidence>
<dbReference type="InterPro" id="IPR015813">
    <property type="entry name" value="Pyrv/PenolPyrv_kinase-like_dom"/>
</dbReference>
<dbReference type="SUPFAM" id="SSF51621">
    <property type="entry name" value="Phosphoenolpyruvate/pyruvate domain"/>
    <property type="match status" value="1"/>
</dbReference>
<dbReference type="EC" id="2.7.3.9" evidence="6 17"/>
<reference evidence="25 26" key="1">
    <citation type="submission" date="2020-04" db="EMBL/GenBank/DDBJ databases">
        <title>Genomic insights into acetone-butanol-ethanol (ABE) fermentation by sequencing solventogenic clostridia strains.</title>
        <authorList>
            <person name="Brown S."/>
        </authorList>
    </citation>
    <scope>NUCLEOTIDE SEQUENCE [LARGE SCALE GENOMIC DNA]</scope>
    <source>
        <strain evidence="25 26">DJ011</strain>
    </source>
</reference>
<dbReference type="Pfam" id="PF02896">
    <property type="entry name" value="PEP-utilizers_C"/>
    <property type="match status" value="1"/>
</dbReference>
<keyword evidence="12 17" id="KW-0598">Phosphotransferase system</keyword>
<dbReference type="PRINTS" id="PR01736">
    <property type="entry name" value="PHPHTRNFRASE"/>
</dbReference>
<evidence type="ECO:0000313" key="26">
    <source>
        <dbReference type="Proteomes" id="UP000563151"/>
    </source>
</evidence>
<keyword evidence="21" id="KW-0175">Coiled coil</keyword>
<dbReference type="GO" id="GO:0016301">
    <property type="term" value="F:kinase activity"/>
    <property type="evidence" value="ECO:0007669"/>
    <property type="project" value="UniProtKB-KW"/>
</dbReference>
<evidence type="ECO:0000256" key="9">
    <source>
        <dbReference type="ARBA" id="ARBA00022490"/>
    </source>
</evidence>
<evidence type="ECO:0000256" key="10">
    <source>
        <dbReference type="ARBA" id="ARBA00022597"/>
    </source>
</evidence>
<evidence type="ECO:0000256" key="2">
    <source>
        <dbReference type="ARBA" id="ARBA00001946"/>
    </source>
</evidence>
<keyword evidence="8 17" id="KW-0813">Transport</keyword>
<evidence type="ECO:0000256" key="21">
    <source>
        <dbReference type="SAM" id="Coils"/>
    </source>
</evidence>
<evidence type="ECO:0000256" key="16">
    <source>
        <dbReference type="ARBA" id="ARBA00033235"/>
    </source>
</evidence>
<keyword evidence="9 17" id="KW-0963">Cytoplasm</keyword>
<evidence type="ECO:0000256" key="15">
    <source>
        <dbReference type="ARBA" id="ARBA00022842"/>
    </source>
</evidence>
<feature type="binding site" evidence="19">
    <location>
        <begin position="452"/>
        <end position="453"/>
    </location>
    <ligand>
        <name>phosphoenolpyruvate</name>
        <dbReference type="ChEBI" id="CHEBI:58702"/>
    </ligand>
</feature>
<dbReference type="GO" id="GO:0005737">
    <property type="term" value="C:cytoplasm"/>
    <property type="evidence" value="ECO:0007669"/>
    <property type="project" value="UniProtKB-SubCell"/>
</dbReference>
<dbReference type="InterPro" id="IPR008731">
    <property type="entry name" value="PTS_EIN"/>
</dbReference>
<dbReference type="PROSITE" id="PS00742">
    <property type="entry name" value="PEP_ENZYMES_2"/>
    <property type="match status" value="1"/>
</dbReference>
<evidence type="ECO:0000256" key="6">
    <source>
        <dbReference type="ARBA" id="ARBA00012232"/>
    </source>
</evidence>
<dbReference type="SUPFAM" id="SSF52009">
    <property type="entry name" value="Phosphohistidine domain"/>
    <property type="match status" value="1"/>
</dbReference>
<evidence type="ECO:0000256" key="5">
    <source>
        <dbReference type="ARBA" id="ARBA00007837"/>
    </source>
</evidence>
<feature type="coiled-coil region" evidence="21">
    <location>
        <begin position="31"/>
        <end position="69"/>
    </location>
</feature>
<accession>A0A923J174</accession>
<evidence type="ECO:0000256" key="12">
    <source>
        <dbReference type="ARBA" id="ARBA00022683"/>
    </source>
</evidence>
<gene>
    <name evidence="25" type="primary">ptsP</name>
    <name evidence="25" type="ORF">HGG79_11975</name>
</gene>
<feature type="binding site" evidence="20">
    <location>
        <position position="429"/>
    </location>
    <ligand>
        <name>Mg(2+)</name>
        <dbReference type="ChEBI" id="CHEBI:18420"/>
    </ligand>
</feature>
<dbReference type="InterPro" id="IPR036637">
    <property type="entry name" value="Phosphohistidine_dom_sf"/>
</dbReference>
<evidence type="ECO:0000313" key="25">
    <source>
        <dbReference type="EMBL" id="MBC2398484.1"/>
    </source>
</evidence>
<evidence type="ECO:0000256" key="11">
    <source>
        <dbReference type="ARBA" id="ARBA00022679"/>
    </source>
</evidence>
<dbReference type="InterPro" id="IPR000121">
    <property type="entry name" value="PEP_util_C"/>
</dbReference>
<dbReference type="InterPro" id="IPR023151">
    <property type="entry name" value="PEP_util_CS"/>
</dbReference>
<feature type="binding site" evidence="19">
    <location>
        <position position="463"/>
    </location>
    <ligand>
        <name>phosphoenolpyruvate</name>
        <dbReference type="ChEBI" id="CHEBI:58702"/>
    </ligand>
</feature>
<comment type="catalytic activity">
    <reaction evidence="1 17">
        <text>L-histidyl-[protein] + phosphoenolpyruvate = N(pros)-phospho-L-histidyl-[protein] + pyruvate</text>
        <dbReference type="Rhea" id="RHEA:23880"/>
        <dbReference type="Rhea" id="RHEA-COMP:9745"/>
        <dbReference type="Rhea" id="RHEA-COMP:9746"/>
        <dbReference type="ChEBI" id="CHEBI:15361"/>
        <dbReference type="ChEBI" id="CHEBI:29979"/>
        <dbReference type="ChEBI" id="CHEBI:58702"/>
        <dbReference type="ChEBI" id="CHEBI:64837"/>
        <dbReference type="EC" id="2.7.3.9"/>
    </reaction>
</comment>
<dbReference type="NCBIfam" id="TIGR01417">
    <property type="entry name" value="PTS_I_fam"/>
    <property type="match status" value="1"/>
</dbReference>
<evidence type="ECO:0000256" key="17">
    <source>
        <dbReference type="PIRNR" id="PIRNR000732"/>
    </source>
</evidence>
<dbReference type="Gene3D" id="3.20.20.60">
    <property type="entry name" value="Phosphoenolpyruvate-binding domains"/>
    <property type="match status" value="1"/>
</dbReference>
<organism evidence="25 26">
    <name type="scientific">Clostridium tetanomorphum</name>
    <dbReference type="NCBI Taxonomy" id="1553"/>
    <lineage>
        <taxon>Bacteria</taxon>
        <taxon>Bacillati</taxon>
        <taxon>Bacillota</taxon>
        <taxon>Clostridia</taxon>
        <taxon>Eubacteriales</taxon>
        <taxon>Clostridiaceae</taxon>
        <taxon>Clostridium</taxon>
    </lineage>
</organism>
<dbReference type="FunFam" id="3.20.20.60:FF:000007">
    <property type="entry name" value="Phosphoenolpyruvate-protein phosphotransferase"/>
    <property type="match status" value="1"/>
</dbReference>
<evidence type="ECO:0000256" key="1">
    <source>
        <dbReference type="ARBA" id="ARBA00000683"/>
    </source>
</evidence>
<proteinExistence type="inferred from homology"/>
<keyword evidence="13 17" id="KW-0479">Metal-binding</keyword>
<dbReference type="EMBL" id="JAAZWO010000014">
    <property type="protein sequence ID" value="MBC2398484.1"/>
    <property type="molecule type" value="Genomic_DNA"/>
</dbReference>
<evidence type="ECO:0000256" key="19">
    <source>
        <dbReference type="PIRSR" id="PIRSR000732-2"/>
    </source>
</evidence>
<feature type="active site" description="Tele-phosphohistidine intermediate" evidence="18">
    <location>
        <position position="187"/>
    </location>
</feature>
<feature type="binding site" evidence="19">
    <location>
        <position position="330"/>
    </location>
    <ligand>
        <name>phosphoenolpyruvate</name>
        <dbReference type="ChEBI" id="CHEBI:58702"/>
    </ligand>
</feature>
<evidence type="ECO:0000259" key="24">
    <source>
        <dbReference type="Pfam" id="PF05524"/>
    </source>
</evidence>
<dbReference type="Gene3D" id="1.10.274.10">
    <property type="entry name" value="PtsI, HPr-binding domain"/>
    <property type="match status" value="1"/>
</dbReference>
<feature type="active site" description="Proton donor" evidence="18">
    <location>
        <position position="500"/>
    </location>
</feature>
<comment type="subcellular location">
    <subcellularLocation>
        <location evidence="4 17">Cytoplasm</location>
    </subcellularLocation>
</comment>
<evidence type="ECO:0000256" key="3">
    <source>
        <dbReference type="ARBA" id="ARBA00002728"/>
    </source>
</evidence>
<dbReference type="RefSeq" id="WP_173680384.1">
    <property type="nucleotide sequence ID" value="NZ_JAAZWO010000014.1"/>
</dbReference>
<keyword evidence="14 17" id="KW-0418">Kinase</keyword>
<dbReference type="PIRSF" id="PIRSF000732">
    <property type="entry name" value="PTS_enzyme_I"/>
    <property type="match status" value="1"/>
</dbReference>
<evidence type="ECO:0000256" key="18">
    <source>
        <dbReference type="PIRSR" id="PIRSR000732-1"/>
    </source>
</evidence>
<sequence length="568" mass="63344">MLEGISASSGIAIGKALILKDNNSEILSKKVDNVQDENERFKLAVEKGKQQLEKTIVKTKEKLGEEKSKIFEAHLLMLDDPEFVGTISSKILNEKVNSEYAVKTTSEELALIFEQLDDDYMRERAADIKDVSNRLINILMGAENVSIGDIEEECIIIAKDLTPSDTAQIDKEKVLGFATEIGGVTSHSAIIARSIGIPAVLGIGKEISTVKENDLLILDGAKGVLIVNPNEETLNDYKSKMEDEEEIRKNLLQYKELESVTIDNRKVEIAANIGSVEDAENAINNGAEGVGLFRTEFLYMSKQELPSEEEQFIAYKEVLQKLKGNPVIIRTLDIGGDKKLSYLPIQEELNPFLGYRAIRLCLDRKDIFKTQLRALLRASHYGKLKIMFPMISSLQELREGKAVLEQCKTELKNEGIAFNEEVEVGIMIEIPSAAVISDALAKEVDFFSIGTNDLIQYTIAVDRMNEKVSYLYDFFNPAVLRLIKTVIDNGHKEGKYVGMCGEMAGNINLIPLLLGMGLDEFSMSASSVLKARSKIRSLKYEDCKTLVPKVMELGTSHEIREFLKNSIQ</sequence>
<keyword evidence="15 17" id="KW-0460">Magnesium</keyword>
<keyword evidence="11 17" id="KW-0808">Transferase</keyword>
<evidence type="ECO:0000256" key="4">
    <source>
        <dbReference type="ARBA" id="ARBA00004496"/>
    </source>
</evidence>
<dbReference type="SUPFAM" id="SSF47831">
    <property type="entry name" value="Enzyme I of the PEP:sugar phosphotransferase system HPr-binding (sub)domain"/>
    <property type="match status" value="1"/>
</dbReference>
<protein>
    <recommendedName>
        <fullName evidence="7 17">Phosphoenolpyruvate-protein phosphotransferase</fullName>
        <ecNumber evidence="6 17">2.7.3.9</ecNumber>
    </recommendedName>
    <alternativeName>
        <fullName evidence="16 17">Phosphotransferase system, enzyme I</fullName>
    </alternativeName>
</protein>
<keyword evidence="10 17" id="KW-0762">Sugar transport</keyword>
<dbReference type="Pfam" id="PF05524">
    <property type="entry name" value="PEP-utilisers_N"/>
    <property type="match status" value="1"/>
</dbReference>
<dbReference type="AlphaFoldDB" id="A0A923J174"/>
<dbReference type="Pfam" id="PF00391">
    <property type="entry name" value="PEP-utilizers"/>
    <property type="match status" value="1"/>
</dbReference>
<feature type="domain" description="Phosphotransferase system enzyme I N-terminal" evidence="24">
    <location>
        <begin position="3"/>
        <end position="124"/>
    </location>
</feature>
<feature type="binding site" evidence="19">
    <location>
        <position position="294"/>
    </location>
    <ligand>
        <name>phosphoenolpyruvate</name>
        <dbReference type="ChEBI" id="CHEBI:58702"/>
    </ligand>
</feature>
<comment type="function">
    <text evidence="3 17">General (non sugar-specific) component of the phosphoenolpyruvate-dependent sugar phosphotransferase system (sugar PTS). This major carbohydrate active-transport system catalyzes the phosphorylation of incoming sugar substrates concomitantly with their translocation across the cell membrane. Enzyme I transfers the phosphoryl group from phosphoenolpyruvate (PEP) to the phosphoryl carrier protein (HPr).</text>
</comment>
<dbReference type="GO" id="GO:0046872">
    <property type="term" value="F:metal ion binding"/>
    <property type="evidence" value="ECO:0007669"/>
    <property type="project" value="UniProtKB-KW"/>
</dbReference>
<dbReference type="InterPro" id="IPR024692">
    <property type="entry name" value="PTS_EI"/>
</dbReference>
<dbReference type="PANTHER" id="PTHR46244:SF3">
    <property type="entry name" value="PHOSPHOENOLPYRUVATE-PROTEIN PHOSPHOTRANSFERASE"/>
    <property type="match status" value="1"/>
</dbReference>
<comment type="caution">
    <text evidence="25">The sequence shown here is derived from an EMBL/GenBank/DDBJ whole genome shotgun (WGS) entry which is preliminary data.</text>
</comment>
<evidence type="ECO:0000259" key="23">
    <source>
        <dbReference type="Pfam" id="PF02896"/>
    </source>
</evidence>